<keyword evidence="2" id="KW-1185">Reference proteome</keyword>
<accession>A0A6A4HZQ7</accession>
<evidence type="ECO:0000313" key="2">
    <source>
        <dbReference type="Proteomes" id="UP000799118"/>
    </source>
</evidence>
<protein>
    <submittedName>
        <fullName evidence="1">Uncharacterized protein</fullName>
    </submittedName>
</protein>
<dbReference type="AlphaFoldDB" id="A0A6A4HZQ7"/>
<proteinExistence type="predicted"/>
<dbReference type="OrthoDB" id="2967363at2759"/>
<dbReference type="Proteomes" id="UP000799118">
    <property type="component" value="Unassembled WGS sequence"/>
</dbReference>
<sequence>MSINSSASLSSTAVSEESFYGQRACTGIKTLPIQSIMPTTSKILPSGSFPPRRPIQRSLFVSEEDLIPIDFAGRAESLSPIFPNPITVFHEATGYAYMPTPIHPALESPISTPNIPSLSPSQAPQLLEAGASRCPFPLTFTSILENTIHILCRSVVAQGSRFIWCSGPRKKGRAPFLNLNLSERKTDAKKYPELQAQIPGPSNPLCRLYSPFSDSDSEEEEEIEALLRYGVYPPSCQSAYSSSGSADELPYFCTDCTDCQIGSFPTNINHSVDSPAAKASFSAGSADWSSQAVPWNDLSVSPHPREQLPYEESTRPACTRRTVAAALCRSGSIEYARSGFQH</sequence>
<dbReference type="EMBL" id="ML769435">
    <property type="protein sequence ID" value="KAE9402437.1"/>
    <property type="molecule type" value="Genomic_DNA"/>
</dbReference>
<reference evidence="1" key="1">
    <citation type="journal article" date="2019" name="Environ. Microbiol.">
        <title>Fungal ecological strategies reflected in gene transcription - a case study of two litter decomposers.</title>
        <authorList>
            <person name="Barbi F."/>
            <person name="Kohler A."/>
            <person name="Barry K."/>
            <person name="Baskaran P."/>
            <person name="Daum C."/>
            <person name="Fauchery L."/>
            <person name="Ihrmark K."/>
            <person name="Kuo A."/>
            <person name="LaButti K."/>
            <person name="Lipzen A."/>
            <person name="Morin E."/>
            <person name="Grigoriev I.V."/>
            <person name="Henrissat B."/>
            <person name="Lindahl B."/>
            <person name="Martin F."/>
        </authorList>
    </citation>
    <scope>NUCLEOTIDE SEQUENCE</scope>
    <source>
        <strain evidence="1">JB14</strain>
    </source>
</reference>
<name>A0A6A4HZQ7_9AGAR</name>
<organism evidence="1 2">
    <name type="scientific">Gymnopus androsaceus JB14</name>
    <dbReference type="NCBI Taxonomy" id="1447944"/>
    <lineage>
        <taxon>Eukaryota</taxon>
        <taxon>Fungi</taxon>
        <taxon>Dikarya</taxon>
        <taxon>Basidiomycota</taxon>
        <taxon>Agaricomycotina</taxon>
        <taxon>Agaricomycetes</taxon>
        <taxon>Agaricomycetidae</taxon>
        <taxon>Agaricales</taxon>
        <taxon>Marasmiineae</taxon>
        <taxon>Omphalotaceae</taxon>
        <taxon>Gymnopus</taxon>
    </lineage>
</organism>
<evidence type="ECO:0000313" key="1">
    <source>
        <dbReference type="EMBL" id="KAE9402437.1"/>
    </source>
</evidence>
<gene>
    <name evidence="1" type="ORF">BT96DRAFT_1017662</name>
</gene>